<name>A0A8S3A771_9BILA</name>
<evidence type="ECO:0000313" key="1">
    <source>
        <dbReference type="EMBL" id="CAF4706796.1"/>
    </source>
</evidence>
<reference evidence="1" key="1">
    <citation type="submission" date="2021-02" db="EMBL/GenBank/DDBJ databases">
        <authorList>
            <person name="Nowell W R."/>
        </authorList>
    </citation>
    <scope>NUCLEOTIDE SEQUENCE</scope>
</reference>
<proteinExistence type="predicted"/>
<feature type="non-terminal residue" evidence="1">
    <location>
        <position position="1"/>
    </location>
</feature>
<dbReference type="Proteomes" id="UP000681967">
    <property type="component" value="Unassembled WGS sequence"/>
</dbReference>
<comment type="caution">
    <text evidence="1">The sequence shown here is derived from an EMBL/GenBank/DDBJ whole genome shotgun (WGS) entry which is preliminary data.</text>
</comment>
<protein>
    <submittedName>
        <fullName evidence="1">Uncharacterized protein</fullName>
    </submittedName>
</protein>
<organism evidence="1 2">
    <name type="scientific">Rotaria magnacalcarata</name>
    <dbReference type="NCBI Taxonomy" id="392030"/>
    <lineage>
        <taxon>Eukaryota</taxon>
        <taxon>Metazoa</taxon>
        <taxon>Spiralia</taxon>
        <taxon>Gnathifera</taxon>
        <taxon>Rotifera</taxon>
        <taxon>Eurotatoria</taxon>
        <taxon>Bdelloidea</taxon>
        <taxon>Philodinida</taxon>
        <taxon>Philodinidae</taxon>
        <taxon>Rotaria</taxon>
    </lineage>
</organism>
<gene>
    <name evidence="1" type="ORF">BYL167_LOCUS44315</name>
</gene>
<dbReference type="EMBL" id="CAJOBH010120000">
    <property type="protein sequence ID" value="CAF4706796.1"/>
    <property type="molecule type" value="Genomic_DNA"/>
</dbReference>
<sequence length="52" mass="5991">SRVISLRIVLNNTVGGWSLISSALKFHQTTLLQRLHLIDIKPHAFDKLLRNR</sequence>
<dbReference type="AlphaFoldDB" id="A0A8S3A771"/>
<evidence type="ECO:0000313" key="2">
    <source>
        <dbReference type="Proteomes" id="UP000681967"/>
    </source>
</evidence>
<accession>A0A8S3A771</accession>